<feature type="region of interest" description="Disordered" evidence="8">
    <location>
        <begin position="1"/>
        <end position="21"/>
    </location>
</feature>
<keyword evidence="3" id="KW-0285">Flavoprotein</keyword>
<evidence type="ECO:0000259" key="9">
    <source>
        <dbReference type="Pfam" id="PF07156"/>
    </source>
</evidence>
<evidence type="ECO:0000256" key="3">
    <source>
        <dbReference type="ARBA" id="ARBA00022630"/>
    </source>
</evidence>
<name>A0A9W7E7E5_9STRA</name>
<dbReference type="PANTHER" id="PTHR15944">
    <property type="entry name" value="FARNESYLCYSTEINE LYASE"/>
    <property type="match status" value="1"/>
</dbReference>
<keyword evidence="5" id="KW-0274">FAD</keyword>
<keyword evidence="7" id="KW-0325">Glycoprotein</keyword>
<comment type="caution">
    <text evidence="10">The sequence shown here is derived from an EMBL/GenBank/DDBJ whole genome shotgun (WGS) entry which is preliminary data.</text>
</comment>
<comment type="similarity">
    <text evidence="2">Belongs to the prenylcysteine oxidase family.</text>
</comment>
<dbReference type="Pfam" id="PF07156">
    <property type="entry name" value="Prenylcys_lyase"/>
    <property type="match status" value="2"/>
</dbReference>
<organism evidence="10 11">
    <name type="scientific">Triparma laevis f. longispina</name>
    <dbReference type="NCBI Taxonomy" id="1714387"/>
    <lineage>
        <taxon>Eukaryota</taxon>
        <taxon>Sar</taxon>
        <taxon>Stramenopiles</taxon>
        <taxon>Ochrophyta</taxon>
        <taxon>Bolidophyceae</taxon>
        <taxon>Parmales</taxon>
        <taxon>Triparmaceae</taxon>
        <taxon>Triparma</taxon>
    </lineage>
</organism>
<dbReference type="Gene3D" id="3.50.50.60">
    <property type="entry name" value="FAD/NAD(P)-binding domain"/>
    <property type="match status" value="1"/>
</dbReference>
<dbReference type="InterPro" id="IPR010795">
    <property type="entry name" value="Prenylcys_lyase"/>
</dbReference>
<dbReference type="GO" id="GO:0030327">
    <property type="term" value="P:prenylated protein catabolic process"/>
    <property type="evidence" value="ECO:0007669"/>
    <property type="project" value="TreeGrafter"/>
</dbReference>
<accession>A0A9W7E7E5</accession>
<evidence type="ECO:0000313" key="10">
    <source>
        <dbReference type="EMBL" id="GMH65383.1"/>
    </source>
</evidence>
<evidence type="ECO:0000256" key="8">
    <source>
        <dbReference type="SAM" id="MobiDB-lite"/>
    </source>
</evidence>
<evidence type="ECO:0000256" key="7">
    <source>
        <dbReference type="ARBA" id="ARBA00023180"/>
    </source>
</evidence>
<feature type="domain" description="Prenylcysteine lyase" evidence="9">
    <location>
        <begin position="585"/>
        <end position="767"/>
    </location>
</feature>
<feature type="compositionally biased region" description="Basic and acidic residues" evidence="8">
    <location>
        <begin position="129"/>
        <end position="144"/>
    </location>
</feature>
<dbReference type="Proteomes" id="UP001165122">
    <property type="component" value="Unassembled WGS sequence"/>
</dbReference>
<dbReference type="AlphaFoldDB" id="A0A9W7E7E5"/>
<dbReference type="PANTHER" id="PTHR15944:SF0">
    <property type="entry name" value="PRENYLCYSTEINE LYASE DOMAIN-CONTAINING PROTEIN"/>
    <property type="match status" value="1"/>
</dbReference>
<comment type="cofactor">
    <cofactor evidence="1">
        <name>FAD</name>
        <dbReference type="ChEBI" id="CHEBI:57692"/>
    </cofactor>
</comment>
<keyword evidence="4" id="KW-0732">Signal</keyword>
<evidence type="ECO:0000256" key="4">
    <source>
        <dbReference type="ARBA" id="ARBA00022729"/>
    </source>
</evidence>
<evidence type="ECO:0000256" key="5">
    <source>
        <dbReference type="ARBA" id="ARBA00022827"/>
    </source>
</evidence>
<evidence type="ECO:0000313" key="11">
    <source>
        <dbReference type="Proteomes" id="UP001165122"/>
    </source>
</evidence>
<dbReference type="EMBL" id="BRXW01000551">
    <property type="protein sequence ID" value="GMH65383.1"/>
    <property type="molecule type" value="Genomic_DNA"/>
</dbReference>
<dbReference type="InterPro" id="IPR036188">
    <property type="entry name" value="FAD/NAD-bd_sf"/>
</dbReference>
<evidence type="ECO:0000256" key="2">
    <source>
        <dbReference type="ARBA" id="ARBA00009967"/>
    </source>
</evidence>
<dbReference type="InterPro" id="IPR017046">
    <property type="entry name" value="Prenylcysteine_Oxase1"/>
</dbReference>
<feature type="compositionally biased region" description="Polar residues" evidence="8">
    <location>
        <begin position="1"/>
        <end position="17"/>
    </location>
</feature>
<evidence type="ECO:0000256" key="1">
    <source>
        <dbReference type="ARBA" id="ARBA00001974"/>
    </source>
</evidence>
<feature type="region of interest" description="Disordered" evidence="8">
    <location>
        <begin position="34"/>
        <end position="212"/>
    </location>
</feature>
<feature type="compositionally biased region" description="Basic and acidic residues" evidence="8">
    <location>
        <begin position="159"/>
        <end position="198"/>
    </location>
</feature>
<feature type="domain" description="Prenylcysteine lyase" evidence="9">
    <location>
        <begin position="392"/>
        <end position="559"/>
    </location>
</feature>
<keyword evidence="6" id="KW-0560">Oxidoreductase</keyword>
<dbReference type="OrthoDB" id="437369at2759"/>
<dbReference type="SUPFAM" id="SSF51905">
    <property type="entry name" value="FAD/NAD(P)-binding domain"/>
    <property type="match status" value="1"/>
</dbReference>
<dbReference type="GO" id="GO:0001735">
    <property type="term" value="F:prenylcysteine oxidase activity"/>
    <property type="evidence" value="ECO:0007669"/>
    <property type="project" value="InterPro"/>
</dbReference>
<dbReference type="GO" id="GO:0030328">
    <property type="term" value="P:prenylcysteine catabolic process"/>
    <property type="evidence" value="ECO:0007669"/>
    <property type="project" value="InterPro"/>
</dbReference>
<proteinExistence type="inferred from homology"/>
<gene>
    <name evidence="10" type="ORF">TrLO_g12703</name>
</gene>
<protein>
    <recommendedName>
        <fullName evidence="9">Prenylcysteine lyase domain-containing protein</fullName>
    </recommendedName>
</protein>
<reference evidence="11" key="1">
    <citation type="journal article" date="2023" name="Commun. Biol.">
        <title>Genome analysis of Parmales, the sister group of diatoms, reveals the evolutionary specialization of diatoms from phago-mixotrophs to photoautotrophs.</title>
        <authorList>
            <person name="Ban H."/>
            <person name="Sato S."/>
            <person name="Yoshikawa S."/>
            <person name="Yamada K."/>
            <person name="Nakamura Y."/>
            <person name="Ichinomiya M."/>
            <person name="Sato N."/>
            <person name="Blanc-Mathieu R."/>
            <person name="Endo H."/>
            <person name="Kuwata A."/>
            <person name="Ogata H."/>
        </authorList>
    </citation>
    <scope>NUCLEOTIDE SEQUENCE [LARGE SCALE GENOMIC DNA]</scope>
    <source>
        <strain evidence="11">NIES 3700</strain>
    </source>
</reference>
<sequence length="785" mass="87706">MAGRLITTSKKSYTPWNPENRLRVERDIAAARVEAEKKKEDDADQVINALRHGSELASKKKSNTDPTDLDDPSKSFTLFPQDKGKKRIRNEVNPAPTGTITVKHPKTGKIKEGVSILSEPIKPFTPEVNNKEAYDRREESRKSTSDPASMFMKIKPRPKKETLEERARREHDEEKKEKKEKKRLEKKEKKREKKDAKKEMKRLKKERGSQPAFKLDRAPTHTALILQTIVIITISLLMSPASSQRIAIIGAGVGGSYVSQFLSESTHPFNTHIFESTSSPGGRVKSTLIPFSDSETTVELGASIAYGGNHYISSYADKLGLNKITPSEDNPKNTFGIYDCSTSSFLFRQSKSLPESWFFKDYLPNFVNNFLVEMYRKVEIFLRFQETLNPLFSYVKEAASSLDELYSKLNGGETFDDCVGVWEAIDLSKYLNNSFTDFFKSKISSTSTTLLTQLSTAVNRVNYNHRTETLPTLVSLISHVPIVYGDLFAIEGGNVRLLETLASSASVLNLNTKVGLVVFNPQLNTFNLYDDSGKRLGEFDKVVLASPVQQSHNIEFKIQSMVDPTVLMNLYFDNGGEFEDIEESTVTMTKKNFHNSRTETEYITTVTTVVEGSRVKIEEFGGQGEVPESIYFATQKDTTGLYGDSNIFSITQLQVSETSRLFKIFSQKVLAKEEVERIFEGGKILAAHAWDSGTAGNNPISPISSFSGGAYPNFGPTLASNPPPTAFKIFKDGIFYPTAFESTGSAMELAAIGAKVVANMIIEEANEVAERTKIKNNEKQNQQEL</sequence>
<dbReference type="Pfam" id="PF13450">
    <property type="entry name" value="NAD_binding_8"/>
    <property type="match status" value="1"/>
</dbReference>
<keyword evidence="11" id="KW-1185">Reference proteome</keyword>
<evidence type="ECO:0000256" key="6">
    <source>
        <dbReference type="ARBA" id="ARBA00023002"/>
    </source>
</evidence>